<keyword evidence="2" id="KW-1185">Reference proteome</keyword>
<proteinExistence type="predicted"/>
<evidence type="ECO:0000313" key="1">
    <source>
        <dbReference type="EMBL" id="PJE97489.1"/>
    </source>
</evidence>
<sequence length="33" mass="3662">MLEAFFIALLILAFAAVTGFMALTVKKLFEGQR</sequence>
<name>A0A2M8LZX5_9ACTN</name>
<organism evidence="1 2">
    <name type="scientific">Streptomyces carminius</name>
    <dbReference type="NCBI Taxonomy" id="2665496"/>
    <lineage>
        <taxon>Bacteria</taxon>
        <taxon>Bacillati</taxon>
        <taxon>Actinomycetota</taxon>
        <taxon>Actinomycetes</taxon>
        <taxon>Kitasatosporales</taxon>
        <taxon>Streptomycetaceae</taxon>
        <taxon>Streptomyces</taxon>
    </lineage>
</organism>
<protein>
    <submittedName>
        <fullName evidence="1">Uncharacterized protein</fullName>
    </submittedName>
</protein>
<reference evidence="1 2" key="1">
    <citation type="submission" date="2017-11" db="EMBL/GenBank/DDBJ databases">
        <title>Streptomyces carmine sp. nov., a novel actinomycete isolated from Sophora alopecuroides in Xinjiang, China.</title>
        <authorList>
            <person name="Wang Y."/>
            <person name="Luo X."/>
            <person name="Wan C."/>
            <person name="Zhang L."/>
        </authorList>
    </citation>
    <scope>NUCLEOTIDE SEQUENCE [LARGE SCALE GENOMIC DNA]</scope>
    <source>
        <strain evidence="1 2">TRM SA0054</strain>
    </source>
</reference>
<dbReference type="AlphaFoldDB" id="A0A2M8LZX5"/>
<gene>
    <name evidence="1" type="ORF">CUT44_12470</name>
</gene>
<dbReference type="EMBL" id="PGGW01000040">
    <property type="protein sequence ID" value="PJE97489.1"/>
    <property type="molecule type" value="Genomic_DNA"/>
</dbReference>
<accession>A0A2M8LZX5</accession>
<evidence type="ECO:0000313" key="2">
    <source>
        <dbReference type="Proteomes" id="UP000230407"/>
    </source>
</evidence>
<comment type="caution">
    <text evidence="1">The sequence shown here is derived from an EMBL/GenBank/DDBJ whole genome shotgun (WGS) entry which is preliminary data.</text>
</comment>
<dbReference type="Proteomes" id="UP000230407">
    <property type="component" value="Unassembled WGS sequence"/>
</dbReference>